<name>A0A1A7X6U9_9TELE</name>
<accession>A0A1A7X6U9</accession>
<reference evidence="2" key="1">
    <citation type="submission" date="2016-05" db="EMBL/GenBank/DDBJ databases">
        <authorList>
            <person name="Lavstsen T."/>
            <person name="Jespersen J.S."/>
        </authorList>
    </citation>
    <scope>NUCLEOTIDE SEQUENCE</scope>
    <source>
        <tissue evidence="2">Brain</tissue>
    </source>
</reference>
<dbReference type="EMBL" id="HADW01012139">
    <property type="protein sequence ID" value="SBP13539.1"/>
    <property type="molecule type" value="Transcribed_RNA"/>
</dbReference>
<dbReference type="AlphaFoldDB" id="A0A1A7X6U9"/>
<feature type="non-terminal residue" evidence="2">
    <location>
        <position position="31"/>
    </location>
</feature>
<evidence type="ECO:0000256" key="1">
    <source>
        <dbReference type="SAM" id="MobiDB-lite"/>
    </source>
</evidence>
<proteinExistence type="predicted"/>
<reference evidence="2" key="2">
    <citation type="submission" date="2016-06" db="EMBL/GenBank/DDBJ databases">
        <title>The genome of a short-lived fish provides insights into sex chromosome evolution and the genetic control of aging.</title>
        <authorList>
            <person name="Reichwald K."/>
            <person name="Felder M."/>
            <person name="Petzold A."/>
            <person name="Koch P."/>
            <person name="Groth M."/>
            <person name="Platzer M."/>
        </authorList>
    </citation>
    <scope>NUCLEOTIDE SEQUENCE</scope>
    <source>
        <tissue evidence="2">Brain</tissue>
    </source>
</reference>
<organism evidence="2">
    <name type="scientific">Iconisemion striatum</name>
    <dbReference type="NCBI Taxonomy" id="60296"/>
    <lineage>
        <taxon>Eukaryota</taxon>
        <taxon>Metazoa</taxon>
        <taxon>Chordata</taxon>
        <taxon>Craniata</taxon>
        <taxon>Vertebrata</taxon>
        <taxon>Euteleostomi</taxon>
        <taxon>Actinopterygii</taxon>
        <taxon>Neopterygii</taxon>
        <taxon>Teleostei</taxon>
        <taxon>Neoteleostei</taxon>
        <taxon>Acanthomorphata</taxon>
        <taxon>Ovalentaria</taxon>
        <taxon>Atherinomorphae</taxon>
        <taxon>Cyprinodontiformes</taxon>
        <taxon>Nothobranchiidae</taxon>
        <taxon>Iconisemion</taxon>
    </lineage>
</organism>
<gene>
    <name evidence="2" type="primary">BIK</name>
</gene>
<sequence length="31" mass="3365">MVEQTRRPNPVVRPQAGPGGADAIALFDMNR</sequence>
<protein>
    <submittedName>
        <fullName evidence="2">BCL2-interacting killer (Apoptosis-inducing)</fullName>
    </submittedName>
</protein>
<feature type="region of interest" description="Disordered" evidence="1">
    <location>
        <begin position="1"/>
        <end position="31"/>
    </location>
</feature>
<evidence type="ECO:0000313" key="2">
    <source>
        <dbReference type="EMBL" id="SBP13539.1"/>
    </source>
</evidence>